<evidence type="ECO:0000313" key="2">
    <source>
        <dbReference type="Proteomes" id="UP000822688"/>
    </source>
</evidence>
<dbReference type="Proteomes" id="UP000822688">
    <property type="component" value="Chromosome 9"/>
</dbReference>
<reference evidence="1" key="1">
    <citation type="submission" date="2020-06" db="EMBL/GenBank/DDBJ databases">
        <title>WGS assembly of Ceratodon purpureus strain R40.</title>
        <authorList>
            <person name="Carey S.B."/>
            <person name="Jenkins J."/>
            <person name="Shu S."/>
            <person name="Lovell J.T."/>
            <person name="Sreedasyam A."/>
            <person name="Maumus F."/>
            <person name="Tiley G.P."/>
            <person name="Fernandez-Pozo N."/>
            <person name="Barry K."/>
            <person name="Chen C."/>
            <person name="Wang M."/>
            <person name="Lipzen A."/>
            <person name="Daum C."/>
            <person name="Saski C.A."/>
            <person name="Payton A.C."/>
            <person name="Mcbreen J.C."/>
            <person name="Conrad R.E."/>
            <person name="Kollar L.M."/>
            <person name="Olsson S."/>
            <person name="Huttunen S."/>
            <person name="Landis J.B."/>
            <person name="Wickett N.J."/>
            <person name="Johnson M.G."/>
            <person name="Rensing S.A."/>
            <person name="Grimwood J."/>
            <person name="Schmutz J."/>
            <person name="Mcdaniel S.F."/>
        </authorList>
    </citation>
    <scope>NUCLEOTIDE SEQUENCE</scope>
    <source>
        <strain evidence="1">R40</strain>
    </source>
</reference>
<proteinExistence type="predicted"/>
<name>A0A8T0GS46_CERPU</name>
<dbReference type="AlphaFoldDB" id="A0A8T0GS46"/>
<evidence type="ECO:0000313" key="1">
    <source>
        <dbReference type="EMBL" id="KAG0560994.1"/>
    </source>
</evidence>
<gene>
    <name evidence="1" type="ORF">KC19_9G028800</name>
</gene>
<protein>
    <submittedName>
        <fullName evidence="1">Uncharacterized protein</fullName>
    </submittedName>
</protein>
<keyword evidence="2" id="KW-1185">Reference proteome</keyword>
<accession>A0A8T0GS46</accession>
<comment type="caution">
    <text evidence="1">The sequence shown here is derived from an EMBL/GenBank/DDBJ whole genome shotgun (WGS) entry which is preliminary data.</text>
</comment>
<dbReference type="EMBL" id="CM026430">
    <property type="protein sequence ID" value="KAG0560994.1"/>
    <property type="molecule type" value="Genomic_DNA"/>
</dbReference>
<sequence>MGCRPVFPCQEMLRKLLNLSRTAHLVPWRVRSMSSYTLRWAKLKETVMECRRKVNHFSSAINTFYFAFQGVQMSLSTMLMLRYEINLGFASESYFTATFPKH</sequence>
<organism evidence="1 2">
    <name type="scientific">Ceratodon purpureus</name>
    <name type="common">Fire moss</name>
    <name type="synonym">Dicranum purpureum</name>
    <dbReference type="NCBI Taxonomy" id="3225"/>
    <lineage>
        <taxon>Eukaryota</taxon>
        <taxon>Viridiplantae</taxon>
        <taxon>Streptophyta</taxon>
        <taxon>Embryophyta</taxon>
        <taxon>Bryophyta</taxon>
        <taxon>Bryophytina</taxon>
        <taxon>Bryopsida</taxon>
        <taxon>Dicranidae</taxon>
        <taxon>Pseudoditrichales</taxon>
        <taxon>Ditrichaceae</taxon>
        <taxon>Ceratodon</taxon>
    </lineage>
</organism>